<feature type="transmembrane region" description="Helical" evidence="1">
    <location>
        <begin position="373"/>
        <end position="395"/>
    </location>
</feature>
<feature type="transmembrane region" description="Helical" evidence="1">
    <location>
        <begin position="253"/>
        <end position="275"/>
    </location>
</feature>
<evidence type="ECO:0000313" key="3">
    <source>
        <dbReference type="Proteomes" id="UP000195378"/>
    </source>
</evidence>
<dbReference type="Proteomes" id="UP000195378">
    <property type="component" value="Chromosome"/>
</dbReference>
<dbReference type="AlphaFoldDB" id="A0A1Y0F5T8"/>
<keyword evidence="1" id="KW-0812">Transmembrane</keyword>
<organism evidence="2 3">
    <name type="scientific">Ligilactobacillus salivarius</name>
    <dbReference type="NCBI Taxonomy" id="1624"/>
    <lineage>
        <taxon>Bacteria</taxon>
        <taxon>Bacillati</taxon>
        <taxon>Bacillota</taxon>
        <taxon>Bacilli</taxon>
        <taxon>Lactobacillales</taxon>
        <taxon>Lactobacillaceae</taxon>
        <taxon>Ligilactobacillus</taxon>
    </lineage>
</organism>
<keyword evidence="1" id="KW-0472">Membrane</keyword>
<feature type="transmembrane region" description="Helical" evidence="1">
    <location>
        <begin position="103"/>
        <end position="125"/>
    </location>
</feature>
<evidence type="ECO:0008006" key="4">
    <source>
        <dbReference type="Google" id="ProtNLM"/>
    </source>
</evidence>
<dbReference type="EMBL" id="CP020858">
    <property type="protein sequence ID" value="ARU18680.1"/>
    <property type="molecule type" value="Genomic_DNA"/>
</dbReference>
<evidence type="ECO:0000313" key="2">
    <source>
        <dbReference type="EMBL" id="ARU18680.1"/>
    </source>
</evidence>
<feature type="transmembrane region" description="Helical" evidence="1">
    <location>
        <begin position="7"/>
        <end position="28"/>
    </location>
</feature>
<feature type="transmembrane region" description="Helical" evidence="1">
    <location>
        <begin position="77"/>
        <end position="97"/>
    </location>
</feature>
<feature type="transmembrane region" description="Helical" evidence="1">
    <location>
        <begin position="225"/>
        <end position="241"/>
    </location>
</feature>
<feature type="transmembrane region" description="Helical" evidence="1">
    <location>
        <begin position="137"/>
        <end position="158"/>
    </location>
</feature>
<feature type="transmembrane region" description="Helical" evidence="1">
    <location>
        <begin position="338"/>
        <end position="361"/>
    </location>
</feature>
<proteinExistence type="predicted"/>
<name>A0A1Y0F5T8_9LACO</name>
<reference evidence="2 3" key="1">
    <citation type="submission" date="2017-04" db="EMBL/GenBank/DDBJ databases">
        <title>Complete genome sequence of Lactobacillus salivarius ZLS006, a probiotic strain isolated from healthy piglet.</title>
        <authorList>
            <person name="Zhang D."/>
        </authorList>
    </citation>
    <scope>NUCLEOTIDE SEQUENCE [LARGE SCALE GENOMIC DNA]</scope>
    <source>
        <strain evidence="2 3">ZLS006</strain>
    </source>
</reference>
<accession>A0A1Y0F5T8</accession>
<gene>
    <name evidence="2" type="ORF">B7R82_01095</name>
</gene>
<feature type="transmembrane region" description="Helical" evidence="1">
    <location>
        <begin position="34"/>
        <end position="56"/>
    </location>
</feature>
<sequence>MIRFSSILKTIILSCIAVNMGYLLIFNIDKNMMVYLQMIIAVIGIITAFLSVLAVYSRFCPTKLRKKVLLEFKKLNFYIVPYLLIVLYEGLHTKFMYGYNNITLMYALTPYLYVIFSYSLSYIFTVDGNYLPFLKKISTLGIVMTAIRIMGWFFYNYYRLPIFLGIVLQSPDWIRNGLQRIDVIPLYGIIVVTLLNNYLKSNKLRNLLMLLMLVGYPIFVTQVRYLTIVVLITIISMIYLKPSKSSKSVFVKILLSITLSFSIIFGLIQQIIALFNPDSLYGLSTSARIEAMNHFYNLINITGNQFDGLGYLLSWNGNAAQLLTKNIWQNYYLSDLGIFGGLVVFGLLGIIVYGLLYYLGIKSVINNWNHDNVNRVMVVGMFIYMVLSCLSLNIFDMNRAMDVPFYLAIFCYTSLKSRLEH</sequence>
<keyword evidence="1" id="KW-1133">Transmembrane helix</keyword>
<protein>
    <recommendedName>
        <fullName evidence="4">Oligosaccharide repeat unit polymerase</fullName>
    </recommendedName>
</protein>
<evidence type="ECO:0000256" key="1">
    <source>
        <dbReference type="SAM" id="Phobius"/>
    </source>
</evidence>